<proteinExistence type="inferred from homology"/>
<comment type="similarity">
    <text evidence="2">Belongs to the cytochrome P450 family.</text>
</comment>
<dbReference type="GO" id="GO:0005506">
    <property type="term" value="F:iron ion binding"/>
    <property type="evidence" value="ECO:0007669"/>
    <property type="project" value="InterPro"/>
</dbReference>
<comment type="caution">
    <text evidence="9">The sequence shown here is derived from an EMBL/GenBank/DDBJ whole genome shotgun (WGS) entry which is preliminary data.</text>
</comment>
<dbReference type="OrthoDB" id="2789670at2759"/>
<name>A0A565CAY0_9BRAS</name>
<dbReference type="PANTHER" id="PTHR47947">
    <property type="entry name" value="CYTOCHROME P450 82C3-RELATED"/>
    <property type="match status" value="1"/>
</dbReference>
<keyword evidence="4" id="KW-0479">Metal-binding</keyword>
<comment type="cofactor">
    <cofactor evidence="1">
        <name>heme</name>
        <dbReference type="ChEBI" id="CHEBI:30413"/>
    </cofactor>
</comment>
<dbReference type="Pfam" id="PF00067">
    <property type="entry name" value="p450"/>
    <property type="match status" value="1"/>
</dbReference>
<evidence type="ECO:0000256" key="1">
    <source>
        <dbReference type="ARBA" id="ARBA00001971"/>
    </source>
</evidence>
<dbReference type="InterPro" id="IPR050651">
    <property type="entry name" value="Plant_Cytochrome_P450_Monoox"/>
</dbReference>
<dbReference type="SUPFAM" id="SSF48264">
    <property type="entry name" value="Cytochrome P450"/>
    <property type="match status" value="1"/>
</dbReference>
<evidence type="ECO:0000313" key="9">
    <source>
        <dbReference type="EMBL" id="VVB10738.1"/>
    </source>
</evidence>
<evidence type="ECO:0000256" key="7">
    <source>
        <dbReference type="ARBA" id="ARBA00023033"/>
    </source>
</evidence>
<evidence type="ECO:0000313" key="10">
    <source>
        <dbReference type="Proteomes" id="UP000489600"/>
    </source>
</evidence>
<keyword evidence="7" id="KW-0503">Monooxygenase</keyword>
<keyword evidence="8" id="KW-1133">Transmembrane helix</keyword>
<dbReference type="InterPro" id="IPR002401">
    <property type="entry name" value="Cyt_P450_E_grp-I"/>
</dbReference>
<gene>
    <name evidence="9" type="ORF">ANE_LOCUS21182</name>
</gene>
<dbReference type="Gene3D" id="1.10.630.10">
    <property type="entry name" value="Cytochrome P450"/>
    <property type="match status" value="1"/>
</dbReference>
<dbReference type="Proteomes" id="UP000489600">
    <property type="component" value="Unassembled WGS sequence"/>
</dbReference>
<reference evidence="9" key="1">
    <citation type="submission" date="2019-07" db="EMBL/GenBank/DDBJ databases">
        <authorList>
            <person name="Dittberner H."/>
        </authorList>
    </citation>
    <scope>NUCLEOTIDE SEQUENCE [LARGE SCALE GENOMIC DNA]</scope>
</reference>
<evidence type="ECO:0000256" key="6">
    <source>
        <dbReference type="ARBA" id="ARBA00023004"/>
    </source>
</evidence>
<keyword evidence="10" id="KW-1185">Reference proteome</keyword>
<dbReference type="EMBL" id="CABITT030000007">
    <property type="protein sequence ID" value="VVB10738.1"/>
    <property type="molecule type" value="Genomic_DNA"/>
</dbReference>
<evidence type="ECO:0000256" key="4">
    <source>
        <dbReference type="ARBA" id="ARBA00022723"/>
    </source>
</evidence>
<evidence type="ECO:0000256" key="2">
    <source>
        <dbReference type="ARBA" id="ARBA00010617"/>
    </source>
</evidence>
<dbReference type="PANTHER" id="PTHR47947:SF19">
    <property type="entry name" value="CYTOCHROME P450 82C3-RELATED"/>
    <property type="match status" value="1"/>
</dbReference>
<keyword evidence="8" id="KW-0812">Transmembrane</keyword>
<organism evidence="9 10">
    <name type="scientific">Arabis nemorensis</name>
    <dbReference type="NCBI Taxonomy" id="586526"/>
    <lineage>
        <taxon>Eukaryota</taxon>
        <taxon>Viridiplantae</taxon>
        <taxon>Streptophyta</taxon>
        <taxon>Embryophyta</taxon>
        <taxon>Tracheophyta</taxon>
        <taxon>Spermatophyta</taxon>
        <taxon>Magnoliopsida</taxon>
        <taxon>eudicotyledons</taxon>
        <taxon>Gunneridae</taxon>
        <taxon>Pentapetalae</taxon>
        <taxon>rosids</taxon>
        <taxon>malvids</taxon>
        <taxon>Brassicales</taxon>
        <taxon>Brassicaceae</taxon>
        <taxon>Arabideae</taxon>
        <taxon>Arabis</taxon>
    </lineage>
</organism>
<dbReference type="InterPro" id="IPR001128">
    <property type="entry name" value="Cyt_P450"/>
</dbReference>
<keyword evidence="6" id="KW-0408">Iron</keyword>
<dbReference type="GO" id="GO:0016705">
    <property type="term" value="F:oxidoreductase activity, acting on paired donors, with incorporation or reduction of molecular oxygen"/>
    <property type="evidence" value="ECO:0007669"/>
    <property type="project" value="InterPro"/>
</dbReference>
<dbReference type="GO" id="GO:0004497">
    <property type="term" value="F:monooxygenase activity"/>
    <property type="evidence" value="ECO:0007669"/>
    <property type="project" value="UniProtKB-KW"/>
</dbReference>
<keyword evidence="3" id="KW-0349">Heme</keyword>
<dbReference type="InterPro" id="IPR036396">
    <property type="entry name" value="Cyt_P450_sf"/>
</dbReference>
<dbReference type="GO" id="GO:0020037">
    <property type="term" value="F:heme binding"/>
    <property type="evidence" value="ECO:0007669"/>
    <property type="project" value="InterPro"/>
</dbReference>
<dbReference type="PRINTS" id="PR00463">
    <property type="entry name" value="EP450I"/>
</dbReference>
<evidence type="ECO:0000256" key="8">
    <source>
        <dbReference type="SAM" id="Phobius"/>
    </source>
</evidence>
<accession>A0A565CAY0</accession>
<evidence type="ECO:0000256" key="5">
    <source>
        <dbReference type="ARBA" id="ARBA00023002"/>
    </source>
</evidence>
<keyword evidence="5" id="KW-0560">Oxidoreductase</keyword>
<evidence type="ECO:0008006" key="11">
    <source>
        <dbReference type="Google" id="ProtNLM"/>
    </source>
</evidence>
<evidence type="ECO:0000256" key="3">
    <source>
        <dbReference type="ARBA" id="ARBA00022617"/>
    </source>
</evidence>
<feature type="transmembrane region" description="Helical" evidence="8">
    <location>
        <begin position="6"/>
        <end position="21"/>
    </location>
</feature>
<sequence>MDTYLFSLIVPIFVFVLIALFKKLKKPNHVKAPEPRGAWPIIGHLHLLGGKDQLLYRTLGEMADHYGPAMSLRLGSNEAFVVSSFEVAKDCFTTNDKALASRPMTAAAKHMGYNFAVFGFAPYSSFWREMRKIATVELLSNRRLQMLKHVRVSEISMGVKDLYSLWVNKGGSEPAMVDLKTWLEDMTLNMIVRMVAGKRYFGGSASPEDTVESRQCQKAIAKFFHLIGIFTLSDAFPTLTWFDMQGHEKEMKKTGSELDVILERWIESHRQQRKVSGKKENNDADFIDVMLSLAEQGKLSHLQYDANTSIKSTCLVHL</sequence>
<protein>
    <recommendedName>
        <fullName evidence="11">Cytochrome P450</fullName>
    </recommendedName>
</protein>
<keyword evidence="8" id="KW-0472">Membrane</keyword>
<dbReference type="AlphaFoldDB" id="A0A565CAY0"/>